<dbReference type="GO" id="GO:0008534">
    <property type="term" value="F:oxidized purine nucleobase lesion DNA N-glycosylase activity"/>
    <property type="evidence" value="ECO:0007669"/>
    <property type="project" value="InterPro"/>
</dbReference>
<evidence type="ECO:0000313" key="12">
    <source>
        <dbReference type="Proteomes" id="UP000217784"/>
    </source>
</evidence>
<comment type="caution">
    <text evidence="11">The sequence shown here is derived from an EMBL/GenBank/DDBJ whole genome shotgun (WGS) entry which is preliminary data.</text>
</comment>
<dbReference type="InterPro" id="IPR052054">
    <property type="entry name" value="Oxidative_DNA_repair_enzyme"/>
</dbReference>
<organism evidence="11 12">
    <name type="scientific">Methanobacterium bryantii</name>
    <dbReference type="NCBI Taxonomy" id="2161"/>
    <lineage>
        <taxon>Archaea</taxon>
        <taxon>Methanobacteriati</taxon>
        <taxon>Methanobacteriota</taxon>
        <taxon>Methanomada group</taxon>
        <taxon>Methanobacteria</taxon>
        <taxon>Methanobacteriales</taxon>
        <taxon>Methanobacteriaceae</taxon>
        <taxon>Methanobacterium</taxon>
    </lineage>
</organism>
<dbReference type="PANTHER" id="PTHR10242">
    <property type="entry name" value="8-OXOGUANINE DNA GLYCOSYLASE"/>
    <property type="match status" value="1"/>
</dbReference>
<evidence type="ECO:0000256" key="3">
    <source>
        <dbReference type="ARBA" id="ARBA00022763"/>
    </source>
</evidence>
<dbReference type="SUPFAM" id="SSF48150">
    <property type="entry name" value="DNA-glycosylase"/>
    <property type="match status" value="1"/>
</dbReference>
<dbReference type="InterPro" id="IPR023170">
    <property type="entry name" value="HhH_base_excis_C"/>
</dbReference>
<dbReference type="Gene3D" id="1.10.1670.10">
    <property type="entry name" value="Helix-hairpin-Helix base-excision DNA repair enzymes (C-terminal)"/>
    <property type="match status" value="1"/>
</dbReference>
<evidence type="ECO:0000256" key="5">
    <source>
        <dbReference type="ARBA" id="ARBA00023204"/>
    </source>
</evidence>
<evidence type="ECO:0000256" key="1">
    <source>
        <dbReference type="ARBA" id="ARBA00010679"/>
    </source>
</evidence>
<dbReference type="RefSeq" id="WP_069581977.1">
    <property type="nucleotide sequence ID" value="NZ_LMVM01000012.1"/>
</dbReference>
<dbReference type="Proteomes" id="UP000217784">
    <property type="component" value="Unassembled WGS sequence"/>
</dbReference>
<dbReference type="InterPro" id="IPR011257">
    <property type="entry name" value="DNA_glycosylase"/>
</dbReference>
<dbReference type="SMART" id="SM00478">
    <property type="entry name" value="ENDO3c"/>
    <property type="match status" value="1"/>
</dbReference>
<reference evidence="11 12" key="1">
    <citation type="journal article" date="2017" name="BMC Genomics">
        <title>Genomic analysis of methanogenic archaea reveals a shift towards energy conservation.</title>
        <authorList>
            <person name="Gilmore S.P."/>
            <person name="Henske J.K."/>
            <person name="Sexton J.A."/>
            <person name="Solomon K.V."/>
            <person name="Seppala S."/>
            <person name="Yoo J.I."/>
            <person name="Huyett L.M."/>
            <person name="Pressman A."/>
            <person name="Cogan J.Z."/>
            <person name="Kivenson V."/>
            <person name="Peng X."/>
            <person name="Tan Y."/>
            <person name="Valentine D.L."/>
            <person name="O'Malley M.A."/>
        </authorList>
    </citation>
    <scope>NUCLEOTIDE SEQUENCE [LARGE SCALE GENOMIC DNA]</scope>
    <source>
        <strain evidence="11 12">M.o.H.</strain>
    </source>
</reference>
<dbReference type="EC" id="4.2.99.18" evidence="2"/>
<keyword evidence="4" id="KW-0378">Hydrolase</keyword>
<sequence>MKTRFKIEPHEFKGPFDIELTIGSGQTSQPAWEKKGKYFQGLIFVENNACLVKIAHTPNTDDPIDIIAESKEEIEKEQIKAKIMEIFGLNDDLPKLYDFLRNDPKLEPTIDFCEGLRLFKANNLFESVVCSITSAHNSIKQWNKAINLLKEKFGDEYKFSSGTFYSFPSPQILANAPEHEFDEEECSPELLKTRASWKDLRSCRVGYRSKYIIKASEMVQNEIDLQKISKMDYETAFDTILKIPGVGPKVGDCILLYGYGFGKAFPVDIWISRIVSSLYFDGKNVTNPKMRKFGIERFGNYAGYTQLYLFHYARKSGLMKTLKK</sequence>
<proteinExistence type="inferred from homology"/>
<keyword evidence="3" id="KW-0227">DNA damage</keyword>
<dbReference type="InterPro" id="IPR003265">
    <property type="entry name" value="HhH-GPD_domain"/>
</dbReference>
<dbReference type="GO" id="GO:0006284">
    <property type="term" value="P:base-excision repair"/>
    <property type="evidence" value="ECO:0007669"/>
    <property type="project" value="InterPro"/>
</dbReference>
<dbReference type="InterPro" id="IPR012904">
    <property type="entry name" value="OGG_N"/>
</dbReference>
<keyword evidence="5" id="KW-0234">DNA repair</keyword>
<dbReference type="GO" id="GO:0006289">
    <property type="term" value="P:nucleotide-excision repair"/>
    <property type="evidence" value="ECO:0007669"/>
    <property type="project" value="InterPro"/>
</dbReference>
<dbReference type="Pfam" id="PF00730">
    <property type="entry name" value="HhH-GPD"/>
    <property type="match status" value="1"/>
</dbReference>
<evidence type="ECO:0000256" key="7">
    <source>
        <dbReference type="ARBA" id="ARBA00023268"/>
    </source>
</evidence>
<name>A0A2A2H5W0_METBR</name>
<feature type="domain" description="HhH-GPD" evidence="10">
    <location>
        <begin position="133"/>
        <end position="314"/>
    </location>
</feature>
<keyword evidence="12" id="KW-1185">Reference proteome</keyword>
<evidence type="ECO:0000259" key="10">
    <source>
        <dbReference type="SMART" id="SM00478"/>
    </source>
</evidence>
<dbReference type="PANTHER" id="PTHR10242:SF2">
    <property type="entry name" value="N-GLYCOSYLASE_DNA LYASE"/>
    <property type="match status" value="1"/>
</dbReference>
<keyword evidence="8" id="KW-0326">Glycosidase</keyword>
<dbReference type="Gene3D" id="1.10.340.30">
    <property type="entry name" value="Hypothetical protein, domain 2"/>
    <property type="match status" value="1"/>
</dbReference>
<comment type="catalytic activity">
    <reaction evidence="9">
        <text>2'-deoxyribonucleotide-(2'-deoxyribose 5'-phosphate)-2'-deoxyribonucleotide-DNA = a 3'-end 2'-deoxyribonucleotide-(2,3-dehydro-2,3-deoxyribose 5'-phosphate)-DNA + a 5'-end 5'-phospho-2'-deoxyribonucleoside-DNA + H(+)</text>
        <dbReference type="Rhea" id="RHEA:66592"/>
        <dbReference type="Rhea" id="RHEA-COMP:13180"/>
        <dbReference type="Rhea" id="RHEA-COMP:16897"/>
        <dbReference type="Rhea" id="RHEA-COMP:17067"/>
        <dbReference type="ChEBI" id="CHEBI:15378"/>
        <dbReference type="ChEBI" id="CHEBI:136412"/>
        <dbReference type="ChEBI" id="CHEBI:157695"/>
        <dbReference type="ChEBI" id="CHEBI:167181"/>
        <dbReference type="EC" id="4.2.99.18"/>
    </reaction>
</comment>
<accession>A0A2A2H5W0</accession>
<dbReference type="Gene3D" id="3.30.310.20">
    <property type="entry name" value="DNA-3-methyladenine glycosylase AlkA, N-terminal domain"/>
    <property type="match status" value="1"/>
</dbReference>
<dbReference type="GO" id="GO:0003684">
    <property type="term" value="F:damaged DNA binding"/>
    <property type="evidence" value="ECO:0007669"/>
    <property type="project" value="InterPro"/>
</dbReference>
<comment type="similarity">
    <text evidence="1">Belongs to the type-1 OGG1 family.</text>
</comment>
<dbReference type="GO" id="GO:0140078">
    <property type="term" value="F:class I DNA-(apurinic or apyrimidinic site) endonuclease activity"/>
    <property type="evidence" value="ECO:0007669"/>
    <property type="project" value="UniProtKB-EC"/>
</dbReference>
<dbReference type="InterPro" id="IPR037046">
    <property type="entry name" value="AlkA_N_sf"/>
</dbReference>
<dbReference type="Pfam" id="PF07934">
    <property type="entry name" value="OGG_N"/>
    <property type="match status" value="1"/>
</dbReference>
<keyword evidence="7" id="KW-0511">Multifunctional enzyme</keyword>
<evidence type="ECO:0000256" key="6">
    <source>
        <dbReference type="ARBA" id="ARBA00023239"/>
    </source>
</evidence>
<dbReference type="AlphaFoldDB" id="A0A2A2H5W0"/>
<keyword evidence="6 11" id="KW-0456">Lyase</keyword>
<dbReference type="OrthoDB" id="14922at2157"/>
<dbReference type="CDD" id="cd00056">
    <property type="entry name" value="ENDO3c"/>
    <property type="match status" value="1"/>
</dbReference>
<dbReference type="EMBL" id="LMVM01000012">
    <property type="protein sequence ID" value="PAV04714.1"/>
    <property type="molecule type" value="Genomic_DNA"/>
</dbReference>
<protein>
    <recommendedName>
        <fullName evidence="2">DNA-(apurinic or apyrimidinic site) lyase</fullName>
        <ecNumber evidence="2">4.2.99.18</ecNumber>
    </recommendedName>
</protein>
<evidence type="ECO:0000256" key="2">
    <source>
        <dbReference type="ARBA" id="ARBA00012720"/>
    </source>
</evidence>
<evidence type="ECO:0000256" key="4">
    <source>
        <dbReference type="ARBA" id="ARBA00022801"/>
    </source>
</evidence>
<evidence type="ECO:0000313" key="11">
    <source>
        <dbReference type="EMBL" id="PAV04714.1"/>
    </source>
</evidence>
<evidence type="ECO:0000256" key="9">
    <source>
        <dbReference type="ARBA" id="ARBA00044632"/>
    </source>
</evidence>
<gene>
    <name evidence="11" type="ORF">ASJ80_10370</name>
</gene>
<evidence type="ECO:0000256" key="8">
    <source>
        <dbReference type="ARBA" id="ARBA00023295"/>
    </source>
</evidence>